<evidence type="ECO:0000256" key="1">
    <source>
        <dbReference type="ARBA" id="ARBA00006211"/>
    </source>
</evidence>
<name>A0A1H8APA5_9PROT</name>
<evidence type="ECO:0000256" key="5">
    <source>
        <dbReference type="ARBA" id="ARBA00022801"/>
    </source>
</evidence>
<evidence type="ECO:0000256" key="8">
    <source>
        <dbReference type="ARBA" id="ARBA00035238"/>
    </source>
</evidence>
<dbReference type="InterPro" id="IPR003495">
    <property type="entry name" value="CobW/HypB/UreG_nucleotide-bd"/>
</dbReference>
<evidence type="ECO:0000256" key="3">
    <source>
        <dbReference type="ARBA" id="ARBA00022723"/>
    </source>
</evidence>
<keyword evidence="7" id="KW-0342">GTP-binding</keyword>
<dbReference type="EMBL" id="FOCP01000001">
    <property type="protein sequence ID" value="SEM72521.1"/>
    <property type="molecule type" value="Genomic_DNA"/>
</dbReference>
<dbReference type="InterPro" id="IPR027417">
    <property type="entry name" value="P-loop_NTPase"/>
</dbReference>
<evidence type="ECO:0000256" key="4">
    <source>
        <dbReference type="ARBA" id="ARBA00022741"/>
    </source>
</evidence>
<feature type="domain" description="CobW/HypB/UreG nucleotide-binding" evidence="10">
    <location>
        <begin position="78"/>
        <end position="237"/>
    </location>
</feature>
<dbReference type="NCBIfam" id="TIGR00073">
    <property type="entry name" value="hypB"/>
    <property type="match status" value="1"/>
</dbReference>
<evidence type="ECO:0000256" key="9">
    <source>
        <dbReference type="SAM" id="MobiDB-lite"/>
    </source>
</evidence>
<dbReference type="GO" id="GO:0016151">
    <property type="term" value="F:nickel cation binding"/>
    <property type="evidence" value="ECO:0007669"/>
    <property type="project" value="InterPro"/>
</dbReference>
<evidence type="ECO:0000256" key="2">
    <source>
        <dbReference type="ARBA" id="ARBA00022596"/>
    </source>
</evidence>
<keyword evidence="5" id="KW-0378">Hydrolase</keyword>
<evidence type="ECO:0000256" key="6">
    <source>
        <dbReference type="ARBA" id="ARBA00022833"/>
    </source>
</evidence>
<evidence type="ECO:0000256" key="7">
    <source>
        <dbReference type="ARBA" id="ARBA00023134"/>
    </source>
</evidence>
<dbReference type="CDD" id="cd05390">
    <property type="entry name" value="HypB"/>
    <property type="match status" value="1"/>
</dbReference>
<protein>
    <recommendedName>
        <fullName evidence="8">Hydrogenase maturation factor HypB</fullName>
    </recommendedName>
</protein>
<dbReference type="STRING" id="917.SAMN05216326_11166"/>
<dbReference type="Proteomes" id="UP000199459">
    <property type="component" value="Unassembled WGS sequence"/>
</dbReference>
<dbReference type="GO" id="GO:0003924">
    <property type="term" value="F:GTPase activity"/>
    <property type="evidence" value="ECO:0007669"/>
    <property type="project" value="InterPro"/>
</dbReference>
<evidence type="ECO:0000313" key="12">
    <source>
        <dbReference type="Proteomes" id="UP000199459"/>
    </source>
</evidence>
<proteinExistence type="inferred from homology"/>
<dbReference type="AlphaFoldDB" id="A0A1H8APA5"/>
<gene>
    <name evidence="11" type="ORF">SAMN05216325_101264</name>
</gene>
<dbReference type="SUPFAM" id="SSF52540">
    <property type="entry name" value="P-loop containing nucleoside triphosphate hydrolases"/>
    <property type="match status" value="1"/>
</dbReference>
<evidence type="ECO:0000259" key="10">
    <source>
        <dbReference type="Pfam" id="PF02492"/>
    </source>
</evidence>
<keyword evidence="3" id="KW-0479">Metal-binding</keyword>
<dbReference type="RefSeq" id="WP_090627178.1">
    <property type="nucleotide sequence ID" value="NZ_FOCP01000001.1"/>
</dbReference>
<dbReference type="InterPro" id="IPR004392">
    <property type="entry name" value="Hyd_mat_HypB"/>
</dbReference>
<organism evidence="11 12">
    <name type="scientific">Nitrosomonas marina</name>
    <dbReference type="NCBI Taxonomy" id="917"/>
    <lineage>
        <taxon>Bacteria</taxon>
        <taxon>Pseudomonadati</taxon>
        <taxon>Pseudomonadota</taxon>
        <taxon>Betaproteobacteria</taxon>
        <taxon>Nitrosomonadales</taxon>
        <taxon>Nitrosomonadaceae</taxon>
        <taxon>Nitrosomonas</taxon>
    </lineage>
</organism>
<dbReference type="GO" id="GO:0051604">
    <property type="term" value="P:protein maturation"/>
    <property type="evidence" value="ECO:0007669"/>
    <property type="project" value="InterPro"/>
</dbReference>
<dbReference type="PANTHER" id="PTHR30134">
    <property type="entry name" value="HYDROGENASE PROTEIN ASSEMBLY PROTEIN, NICKEL CHAPERONE"/>
    <property type="match status" value="1"/>
</dbReference>
<dbReference type="PANTHER" id="PTHR30134:SF2">
    <property type="entry name" value="HYDROGENASE MATURATION FACTOR HYPB"/>
    <property type="match status" value="1"/>
</dbReference>
<dbReference type="GO" id="GO:0005525">
    <property type="term" value="F:GTP binding"/>
    <property type="evidence" value="ECO:0007669"/>
    <property type="project" value="UniProtKB-KW"/>
</dbReference>
<evidence type="ECO:0000313" key="11">
    <source>
        <dbReference type="EMBL" id="SEM72521.1"/>
    </source>
</evidence>
<dbReference type="Gene3D" id="3.40.50.300">
    <property type="entry name" value="P-loop containing nucleotide triphosphate hydrolases"/>
    <property type="match status" value="1"/>
</dbReference>
<comment type="similarity">
    <text evidence="1">Belongs to the SIMIBI class G3E GTPase family. HypB/HupM subfamily.</text>
</comment>
<feature type="region of interest" description="Disordered" evidence="9">
    <location>
        <begin position="25"/>
        <end position="46"/>
    </location>
</feature>
<reference evidence="11 12" key="1">
    <citation type="submission" date="2016-10" db="EMBL/GenBank/DDBJ databases">
        <authorList>
            <person name="de Groot N.N."/>
        </authorList>
    </citation>
    <scope>NUCLEOTIDE SEQUENCE [LARGE SCALE GENOMIC DNA]</scope>
    <source>
        <strain evidence="11 12">Nm22</strain>
    </source>
</reference>
<accession>A0A1H8APA5</accession>
<keyword evidence="6" id="KW-0862">Zinc</keyword>
<keyword evidence="2" id="KW-0533">Nickel</keyword>
<sequence length="276" mass="30515">MCTTCGCGSDQVHVDGAIVHQHDHDYSGSRRAHMHAHSASDANESRRVKIERAVLAKNDRYAQTNRQFLAEHGILMLNLVSSPGSGKTTLLVETIRALQSDLSIAVIEGDQQTDQDAMRVRATGVQAVQINTGKGCHLDAHMVGHAIQRLDLQENSALFIENVGNLVCPAGFDLGEVHKVVILSVTEGEDKPLKYPDMFRAAGLMLLNKCDLLPYLSFDVCRAIEYAHRVNPSLQIIQVSATLRTGMAEWFDWIKRNHHYAVKAKKTIVSSQYSSD</sequence>
<dbReference type="OrthoDB" id="9802035at2"/>
<dbReference type="Pfam" id="PF02492">
    <property type="entry name" value="cobW"/>
    <property type="match status" value="1"/>
</dbReference>
<keyword evidence="4" id="KW-0547">Nucleotide-binding</keyword>
<dbReference type="GO" id="GO:0008270">
    <property type="term" value="F:zinc ion binding"/>
    <property type="evidence" value="ECO:0007669"/>
    <property type="project" value="TreeGrafter"/>
</dbReference>